<keyword evidence="1" id="KW-0812">Transmembrane</keyword>
<dbReference type="AlphaFoldDB" id="A0A087B679"/>
<dbReference type="RefSeq" id="WP_081931582.1">
    <property type="nucleotide sequence ID" value="NZ_JGZB01000013.1"/>
</dbReference>
<comment type="caution">
    <text evidence="3">The sequence shown here is derived from an EMBL/GenBank/DDBJ whole genome shotgun (WGS) entry which is preliminary data.</text>
</comment>
<dbReference type="SUPFAM" id="SSF47413">
    <property type="entry name" value="lambda repressor-like DNA-binding domains"/>
    <property type="match status" value="1"/>
</dbReference>
<dbReference type="InterPro" id="IPR001387">
    <property type="entry name" value="Cro/C1-type_HTH"/>
</dbReference>
<evidence type="ECO:0000256" key="1">
    <source>
        <dbReference type="SAM" id="Phobius"/>
    </source>
</evidence>
<evidence type="ECO:0000259" key="2">
    <source>
        <dbReference type="PROSITE" id="PS50943"/>
    </source>
</evidence>
<name>A0A087B679_9BIFI</name>
<dbReference type="CDD" id="cd00093">
    <property type="entry name" value="HTH_XRE"/>
    <property type="match status" value="1"/>
</dbReference>
<evidence type="ECO:0000313" key="4">
    <source>
        <dbReference type="Proteomes" id="UP000029052"/>
    </source>
</evidence>
<accession>A0A087B679</accession>
<keyword evidence="3" id="KW-0238">DNA-binding</keyword>
<dbReference type="SMART" id="SM00530">
    <property type="entry name" value="HTH_XRE"/>
    <property type="match status" value="1"/>
</dbReference>
<dbReference type="PROSITE" id="PS50943">
    <property type="entry name" value="HTH_CROC1"/>
    <property type="match status" value="1"/>
</dbReference>
<gene>
    <name evidence="3" type="ORF">BMAGN_1437</name>
</gene>
<sequence length="105" mass="12009">MTTERNAAAVERGKKLRELRLKRGLTQAQIAERVDGWNQSRVASFERGDSDLANATFRSVLQLSSALGCAVSKLAKIYFNLFFYFIFIFFILFWACVFNVRLSVC</sequence>
<dbReference type="Proteomes" id="UP000029052">
    <property type="component" value="Unassembled WGS sequence"/>
</dbReference>
<keyword evidence="1" id="KW-0472">Membrane</keyword>
<dbReference type="GO" id="GO:0003677">
    <property type="term" value="F:DNA binding"/>
    <property type="evidence" value="ECO:0007669"/>
    <property type="project" value="UniProtKB-KW"/>
</dbReference>
<keyword evidence="1" id="KW-1133">Transmembrane helix</keyword>
<dbReference type="Gene3D" id="1.10.260.40">
    <property type="entry name" value="lambda repressor-like DNA-binding domains"/>
    <property type="match status" value="1"/>
</dbReference>
<reference evidence="3 4" key="1">
    <citation type="submission" date="2014-03" db="EMBL/GenBank/DDBJ databases">
        <title>Genomics of Bifidobacteria.</title>
        <authorList>
            <person name="Ventura M."/>
            <person name="Milani C."/>
            <person name="Lugli G.A."/>
        </authorList>
    </citation>
    <scope>NUCLEOTIDE SEQUENCE [LARGE SCALE GENOMIC DNA]</scope>
    <source>
        <strain evidence="3 4">LMG 11591</strain>
    </source>
</reference>
<keyword evidence="4" id="KW-1185">Reference proteome</keyword>
<dbReference type="Pfam" id="PF01381">
    <property type="entry name" value="HTH_3"/>
    <property type="match status" value="1"/>
</dbReference>
<feature type="domain" description="HTH cro/C1-type" evidence="2">
    <location>
        <begin position="16"/>
        <end position="74"/>
    </location>
</feature>
<evidence type="ECO:0000313" key="3">
    <source>
        <dbReference type="EMBL" id="KFI66529.1"/>
    </source>
</evidence>
<dbReference type="EMBL" id="JGZB01000013">
    <property type="protein sequence ID" value="KFI66529.1"/>
    <property type="molecule type" value="Genomic_DNA"/>
</dbReference>
<protein>
    <submittedName>
        <fullName evidence="3">Putative DNA-binding protein</fullName>
    </submittedName>
</protein>
<organism evidence="3 4">
    <name type="scientific">Bifidobacterium magnum</name>
    <dbReference type="NCBI Taxonomy" id="1692"/>
    <lineage>
        <taxon>Bacteria</taxon>
        <taxon>Bacillati</taxon>
        <taxon>Actinomycetota</taxon>
        <taxon>Actinomycetes</taxon>
        <taxon>Bifidobacteriales</taxon>
        <taxon>Bifidobacteriaceae</taxon>
        <taxon>Bifidobacterium</taxon>
    </lineage>
</organism>
<proteinExistence type="predicted"/>
<dbReference type="InterPro" id="IPR010982">
    <property type="entry name" value="Lambda_DNA-bd_dom_sf"/>
</dbReference>
<feature type="transmembrane region" description="Helical" evidence="1">
    <location>
        <begin position="81"/>
        <end position="102"/>
    </location>
</feature>